<dbReference type="eggNOG" id="COG2890">
    <property type="taxonomic scope" value="Bacteria"/>
</dbReference>
<proteinExistence type="inferred from homology"/>
<dbReference type="InterPro" id="IPR040758">
    <property type="entry name" value="PrmC_N"/>
</dbReference>
<organism evidence="9">
    <name type="scientific">Rhodopseudomonas palustris (strain BisA53)</name>
    <dbReference type="NCBI Taxonomy" id="316055"/>
    <lineage>
        <taxon>Bacteria</taxon>
        <taxon>Pseudomonadati</taxon>
        <taxon>Pseudomonadota</taxon>
        <taxon>Alphaproteobacteria</taxon>
        <taxon>Hyphomicrobiales</taxon>
        <taxon>Nitrobacteraceae</taxon>
        <taxon>Rhodopseudomonas</taxon>
    </lineage>
</organism>
<keyword evidence="3 5" id="KW-0949">S-adenosyl-L-methionine</keyword>
<comment type="catalytic activity">
    <reaction evidence="4 5">
        <text>L-glutaminyl-[peptide chain release factor] + S-adenosyl-L-methionine = N(5)-methyl-L-glutaminyl-[peptide chain release factor] + S-adenosyl-L-homocysteine + H(+)</text>
        <dbReference type="Rhea" id="RHEA:42896"/>
        <dbReference type="Rhea" id="RHEA-COMP:10271"/>
        <dbReference type="Rhea" id="RHEA-COMP:10272"/>
        <dbReference type="ChEBI" id="CHEBI:15378"/>
        <dbReference type="ChEBI" id="CHEBI:30011"/>
        <dbReference type="ChEBI" id="CHEBI:57856"/>
        <dbReference type="ChEBI" id="CHEBI:59789"/>
        <dbReference type="ChEBI" id="CHEBI:61891"/>
        <dbReference type="EC" id="2.1.1.297"/>
    </reaction>
</comment>
<comment type="caution">
    <text evidence="5">Lacks conserved residue(s) required for the propagation of feature annotation.</text>
</comment>
<dbReference type="PANTHER" id="PTHR18895">
    <property type="entry name" value="HEMK METHYLTRANSFERASE"/>
    <property type="match status" value="1"/>
</dbReference>
<dbReference type="HAMAP" id="MF_02126">
    <property type="entry name" value="RF_methyltr_PrmC"/>
    <property type="match status" value="1"/>
</dbReference>
<feature type="binding site" evidence="5">
    <location>
        <begin position="217"/>
        <end position="220"/>
    </location>
    <ligand>
        <name>substrate</name>
    </ligand>
</feature>
<dbReference type="AlphaFoldDB" id="Q07VB2"/>
<evidence type="ECO:0000313" key="9">
    <source>
        <dbReference type="EMBL" id="ABJ04122.1"/>
    </source>
</evidence>
<dbReference type="PROSITE" id="PS00092">
    <property type="entry name" value="N6_MTASE"/>
    <property type="match status" value="1"/>
</dbReference>
<comment type="function">
    <text evidence="5">Methylates the class 1 translation termination release factors RF1/PrfA and RF2/PrfB on the glutamine residue of the universally conserved GGQ motif.</text>
</comment>
<dbReference type="PANTHER" id="PTHR18895:SF74">
    <property type="entry name" value="MTRF1L RELEASE FACTOR GLUTAMINE METHYLTRANSFERASE"/>
    <property type="match status" value="1"/>
</dbReference>
<name>Q07VB2_RHOP5</name>
<accession>Q07VB2</accession>
<evidence type="ECO:0000259" key="8">
    <source>
        <dbReference type="Pfam" id="PF17827"/>
    </source>
</evidence>
<feature type="region of interest" description="Disordered" evidence="6">
    <location>
        <begin position="1"/>
        <end position="26"/>
    </location>
</feature>
<feature type="binding site" evidence="5">
    <location>
        <position position="174"/>
    </location>
    <ligand>
        <name>S-adenosyl-L-methionine</name>
        <dbReference type="ChEBI" id="CHEBI:59789"/>
    </ligand>
</feature>
<dbReference type="Pfam" id="PF17827">
    <property type="entry name" value="PrmC_N"/>
    <property type="match status" value="1"/>
</dbReference>
<dbReference type="OrthoDB" id="9800643at2"/>
<gene>
    <name evidence="5" type="primary">prmC</name>
    <name evidence="9" type="ordered locus">RPE_0161</name>
</gene>
<evidence type="ECO:0000256" key="5">
    <source>
        <dbReference type="HAMAP-Rule" id="MF_02126"/>
    </source>
</evidence>
<dbReference type="InterPro" id="IPR004556">
    <property type="entry name" value="HemK-like"/>
</dbReference>
<dbReference type="Gene3D" id="3.40.50.150">
    <property type="entry name" value="Vaccinia Virus protein VP39"/>
    <property type="match status" value="1"/>
</dbReference>
<evidence type="ECO:0000256" key="3">
    <source>
        <dbReference type="ARBA" id="ARBA00022691"/>
    </source>
</evidence>
<evidence type="ECO:0000256" key="2">
    <source>
        <dbReference type="ARBA" id="ARBA00022679"/>
    </source>
</evidence>
<comment type="similarity">
    <text evidence="5">Belongs to the protein N5-glutamine methyltransferase family. PrmC subfamily.</text>
</comment>
<dbReference type="GO" id="GO:0102559">
    <property type="term" value="F:peptide chain release factor N(5)-glutamine methyltransferase activity"/>
    <property type="evidence" value="ECO:0007669"/>
    <property type="project" value="UniProtKB-EC"/>
</dbReference>
<sequence length="313" mass="33079">MTTDRSAIRASPRESARKTSRVNESLAGQTLAAARRTLAAQLRAQNIETPDLDARLLVGEVAGLDLTQLVLAAERVLTPEQAIRLEDFARRRIAGEPVARILGHQEFWGLTLQLSPDTLVPRPDTETMVEAALDLARDWTDRAALRIADLGTGTGAILLALLSEWPNARGVATDLSCEALRTARGNADRLGLGARTRFVACDYAAALKGPFDLIVSNPPYIPAAEIATLAVEVSDHDPRRALDGGDDGLDAYRAIAPQAAALLSPGGALIVEVGQGQSEPVAGLMAASGLTLDAPRPDLGGIFRAVIGRKPPL</sequence>
<dbReference type="EC" id="2.1.1.297" evidence="5"/>
<reference evidence="9" key="1">
    <citation type="submission" date="2006-09" db="EMBL/GenBank/DDBJ databases">
        <title>Complete sequence of Rhodopseudomonas palustris BisA53.</title>
        <authorList>
            <consortium name="US DOE Joint Genome Institute"/>
            <person name="Copeland A."/>
            <person name="Lucas S."/>
            <person name="Lapidus A."/>
            <person name="Barry K."/>
            <person name="Detter J.C."/>
            <person name="Glavina del Rio T."/>
            <person name="Hammon N."/>
            <person name="Israni S."/>
            <person name="Dalin E."/>
            <person name="Tice H."/>
            <person name="Pitluck S."/>
            <person name="Chain P."/>
            <person name="Malfatti S."/>
            <person name="Shin M."/>
            <person name="Vergez L."/>
            <person name="Schmutz J."/>
            <person name="Larimer F."/>
            <person name="Land M."/>
            <person name="Hauser L."/>
            <person name="Pelletier D.A."/>
            <person name="Kyrpides N."/>
            <person name="Kim E."/>
            <person name="Harwood C.S."/>
            <person name="Oda Y."/>
            <person name="Richardson P."/>
        </authorList>
    </citation>
    <scope>NUCLEOTIDE SEQUENCE [LARGE SCALE GENOMIC DNA]</scope>
    <source>
        <strain evidence="9">BisA53</strain>
    </source>
</reference>
<dbReference type="NCBIfam" id="TIGR00536">
    <property type="entry name" value="hemK_fam"/>
    <property type="match status" value="1"/>
</dbReference>
<dbReference type="KEGG" id="rpe:RPE_0161"/>
<dbReference type="InterPro" id="IPR007848">
    <property type="entry name" value="Small_mtfrase_dom"/>
</dbReference>
<dbReference type="GO" id="GO:0003676">
    <property type="term" value="F:nucleic acid binding"/>
    <property type="evidence" value="ECO:0007669"/>
    <property type="project" value="InterPro"/>
</dbReference>
<dbReference type="InterPro" id="IPR029063">
    <property type="entry name" value="SAM-dependent_MTases_sf"/>
</dbReference>
<dbReference type="HOGENOM" id="CLU_018398_3_1_5"/>
<evidence type="ECO:0000259" key="7">
    <source>
        <dbReference type="Pfam" id="PF05175"/>
    </source>
</evidence>
<feature type="binding site" evidence="5">
    <location>
        <begin position="151"/>
        <end position="155"/>
    </location>
    <ligand>
        <name>S-adenosyl-L-methionine</name>
        <dbReference type="ChEBI" id="CHEBI:59789"/>
    </ligand>
</feature>
<dbReference type="NCBIfam" id="TIGR03534">
    <property type="entry name" value="RF_mod_PrmC"/>
    <property type="match status" value="1"/>
</dbReference>
<feature type="domain" description="Release factor glutamine methyltransferase N-terminal" evidence="8">
    <location>
        <begin position="34"/>
        <end position="103"/>
    </location>
</feature>
<dbReference type="EMBL" id="CP000463">
    <property type="protein sequence ID" value="ABJ04122.1"/>
    <property type="molecule type" value="Genomic_DNA"/>
</dbReference>
<dbReference type="InterPro" id="IPR002052">
    <property type="entry name" value="DNA_methylase_N6_adenine_CS"/>
</dbReference>
<dbReference type="InterPro" id="IPR050320">
    <property type="entry name" value="N5-glutamine_MTase"/>
</dbReference>
<evidence type="ECO:0000256" key="6">
    <source>
        <dbReference type="SAM" id="MobiDB-lite"/>
    </source>
</evidence>
<feature type="domain" description="Methyltransferase small" evidence="7">
    <location>
        <begin position="143"/>
        <end position="226"/>
    </location>
</feature>
<keyword evidence="2 5" id="KW-0808">Transferase</keyword>
<dbReference type="Gene3D" id="1.10.8.10">
    <property type="entry name" value="DNA helicase RuvA subunit, C-terminal domain"/>
    <property type="match status" value="1"/>
</dbReference>
<dbReference type="GO" id="GO:0032259">
    <property type="term" value="P:methylation"/>
    <property type="evidence" value="ECO:0007669"/>
    <property type="project" value="UniProtKB-KW"/>
</dbReference>
<dbReference type="Pfam" id="PF05175">
    <property type="entry name" value="MTS"/>
    <property type="match status" value="1"/>
</dbReference>
<dbReference type="STRING" id="316055.RPE_0161"/>
<evidence type="ECO:0000256" key="4">
    <source>
        <dbReference type="ARBA" id="ARBA00048391"/>
    </source>
</evidence>
<evidence type="ECO:0000256" key="1">
    <source>
        <dbReference type="ARBA" id="ARBA00022603"/>
    </source>
</evidence>
<dbReference type="CDD" id="cd02440">
    <property type="entry name" value="AdoMet_MTases"/>
    <property type="match status" value="1"/>
</dbReference>
<keyword evidence="1 5" id="KW-0489">Methyltransferase</keyword>
<dbReference type="InterPro" id="IPR019874">
    <property type="entry name" value="RF_methyltr_PrmC"/>
</dbReference>
<protein>
    <recommendedName>
        <fullName evidence="5">Release factor glutamine methyltransferase</fullName>
        <shortName evidence="5">RF MTase</shortName>
        <ecNumber evidence="5">2.1.1.297</ecNumber>
    </recommendedName>
    <alternativeName>
        <fullName evidence="5">N5-glutamine methyltransferase PrmC</fullName>
    </alternativeName>
    <alternativeName>
        <fullName evidence="5">Protein-(glutamine-N5) MTase PrmC</fullName>
    </alternativeName>
    <alternativeName>
        <fullName evidence="5">Protein-glutamine N-methyltransferase PrmC</fullName>
    </alternativeName>
</protein>
<feature type="binding site" evidence="5">
    <location>
        <position position="217"/>
    </location>
    <ligand>
        <name>S-adenosyl-L-methionine</name>
        <dbReference type="ChEBI" id="CHEBI:59789"/>
    </ligand>
</feature>
<dbReference type="SUPFAM" id="SSF53335">
    <property type="entry name" value="S-adenosyl-L-methionine-dependent methyltransferases"/>
    <property type="match status" value="1"/>
</dbReference>